<organism evidence="4 5">
    <name type="scientific">Anopheles farauti</name>
    <dbReference type="NCBI Taxonomy" id="69004"/>
    <lineage>
        <taxon>Eukaryota</taxon>
        <taxon>Metazoa</taxon>
        <taxon>Ecdysozoa</taxon>
        <taxon>Arthropoda</taxon>
        <taxon>Hexapoda</taxon>
        <taxon>Insecta</taxon>
        <taxon>Pterygota</taxon>
        <taxon>Neoptera</taxon>
        <taxon>Endopterygota</taxon>
        <taxon>Diptera</taxon>
        <taxon>Nematocera</taxon>
        <taxon>Culicoidea</taxon>
        <taxon>Culicidae</taxon>
        <taxon>Anophelinae</taxon>
        <taxon>Anopheles</taxon>
    </lineage>
</organism>
<reference evidence="5" key="1">
    <citation type="submission" date="2014-01" db="EMBL/GenBank/DDBJ databases">
        <title>The Genome Sequence of Anopheles farauti FAR1 (V2).</title>
        <authorList>
            <consortium name="The Broad Institute Genomics Platform"/>
            <person name="Neafsey D.E."/>
            <person name="Besansky N."/>
            <person name="Howell P."/>
            <person name="Walton C."/>
            <person name="Young S.K."/>
            <person name="Zeng Q."/>
            <person name="Gargeya S."/>
            <person name="Fitzgerald M."/>
            <person name="Haas B."/>
            <person name="Abouelleil A."/>
            <person name="Allen A.W."/>
            <person name="Alvarado L."/>
            <person name="Arachchi H.M."/>
            <person name="Berlin A.M."/>
            <person name="Chapman S.B."/>
            <person name="Gainer-Dewar J."/>
            <person name="Goldberg J."/>
            <person name="Griggs A."/>
            <person name="Gujja S."/>
            <person name="Hansen M."/>
            <person name="Howarth C."/>
            <person name="Imamovic A."/>
            <person name="Ireland A."/>
            <person name="Larimer J."/>
            <person name="McCowan C."/>
            <person name="Murphy C."/>
            <person name="Pearson M."/>
            <person name="Poon T.W."/>
            <person name="Priest M."/>
            <person name="Roberts A."/>
            <person name="Saif S."/>
            <person name="Shea T."/>
            <person name="Sisk P."/>
            <person name="Sykes S."/>
            <person name="Wortman J."/>
            <person name="Nusbaum C."/>
            <person name="Birren B."/>
        </authorList>
    </citation>
    <scope>NUCLEOTIDE SEQUENCE [LARGE SCALE GENOMIC DNA]</scope>
    <source>
        <strain evidence="5">FAR1</strain>
    </source>
</reference>
<accession>A0A182QBH5</accession>
<dbReference type="Gene3D" id="1.10.238.270">
    <property type="match status" value="1"/>
</dbReference>
<evidence type="ECO:0000256" key="1">
    <source>
        <dbReference type="ARBA" id="ARBA00004613"/>
    </source>
</evidence>
<comment type="similarity">
    <text evidence="2">Belongs to the PBP/GOBP family.</text>
</comment>
<dbReference type="GO" id="GO:0005549">
    <property type="term" value="F:odorant binding"/>
    <property type="evidence" value="ECO:0007669"/>
    <property type="project" value="InterPro"/>
</dbReference>
<dbReference type="VEuPathDB" id="VectorBase:AFAF006849"/>
<name>A0A182QBH5_9DIPT</name>
<reference evidence="4" key="2">
    <citation type="submission" date="2020-05" db="UniProtKB">
        <authorList>
            <consortium name="EnsemblMetazoa"/>
        </authorList>
    </citation>
    <scope>IDENTIFICATION</scope>
    <source>
        <strain evidence="4">FAR1</strain>
    </source>
</reference>
<evidence type="ECO:0000256" key="3">
    <source>
        <dbReference type="ARBA" id="ARBA00022525"/>
    </source>
</evidence>
<dbReference type="InterPro" id="IPR036728">
    <property type="entry name" value="PBP_GOBP_sf"/>
</dbReference>
<protein>
    <submittedName>
        <fullName evidence="4">Uncharacterized protein</fullName>
    </submittedName>
</protein>
<dbReference type="SUPFAM" id="SSF47565">
    <property type="entry name" value="Insect pheromone/odorant-binding proteins"/>
    <property type="match status" value="1"/>
</dbReference>
<dbReference type="AlphaFoldDB" id="A0A182QBH5"/>
<keyword evidence="3" id="KW-0964">Secreted</keyword>
<evidence type="ECO:0000313" key="4">
    <source>
        <dbReference type="EnsemblMetazoa" id="AFAF006849-PA"/>
    </source>
</evidence>
<dbReference type="EnsemblMetazoa" id="AFAF006849-RA">
    <property type="protein sequence ID" value="AFAF006849-PA"/>
    <property type="gene ID" value="AFAF006849"/>
</dbReference>
<proteinExistence type="inferred from homology"/>
<dbReference type="Proteomes" id="UP000075886">
    <property type="component" value="Unassembled WGS sequence"/>
</dbReference>
<dbReference type="EMBL" id="AXCN02000940">
    <property type="status" value="NOT_ANNOTATED_CDS"/>
    <property type="molecule type" value="Genomic_DNA"/>
</dbReference>
<comment type="subcellular location">
    <subcellularLocation>
        <location evidence="1">Secreted</location>
    </subcellularLocation>
</comment>
<evidence type="ECO:0000256" key="2">
    <source>
        <dbReference type="ARBA" id="ARBA00008098"/>
    </source>
</evidence>
<evidence type="ECO:0000313" key="5">
    <source>
        <dbReference type="Proteomes" id="UP000075886"/>
    </source>
</evidence>
<dbReference type="GO" id="GO:0005576">
    <property type="term" value="C:extracellular region"/>
    <property type="evidence" value="ECO:0007669"/>
    <property type="project" value="UniProtKB-SubCell"/>
</dbReference>
<keyword evidence="5" id="KW-1185">Reference proteome</keyword>
<sequence length="131" mass="15323">MWTCCEIVPLMDNEITQDCMRMHQSSKIKTTEYYDIFFCSFNEMGFIDDNGVMYPENIRVYLEQKFANESSVLTAMKHAIIDDCIPMVDEYKLSIRKTVAVEDLSALLFSCAMLRFNVRCPEQCRNDEGRK</sequence>